<feature type="domain" description="Peptidase M3A/M3B catalytic" evidence="8">
    <location>
        <begin position="242"/>
        <end position="689"/>
    </location>
</feature>
<dbReference type="InterPro" id="IPR001567">
    <property type="entry name" value="Pept_M3A_M3B_dom"/>
</dbReference>
<dbReference type="Pfam" id="PF01432">
    <property type="entry name" value="Peptidase_M3"/>
    <property type="match status" value="1"/>
</dbReference>
<reference evidence="9 10" key="1">
    <citation type="submission" date="2020-06" db="EMBL/GenBank/DDBJ databases">
        <authorList>
            <person name="Criscuolo A."/>
        </authorList>
    </citation>
    <scope>NUCLEOTIDE SEQUENCE [LARGE SCALE GENOMIC DNA]</scope>
    <source>
        <strain evidence="10">CIP 110025</strain>
    </source>
</reference>
<protein>
    <submittedName>
        <fullName evidence="9">Peptidase M3</fullName>
    </submittedName>
</protein>
<dbReference type="FunFam" id="3.40.390.10:FF:000009">
    <property type="entry name" value="Oligopeptidase A"/>
    <property type="match status" value="1"/>
</dbReference>
<keyword evidence="6 7" id="KW-0482">Metalloprotease</keyword>
<dbReference type="Gene3D" id="1.20.1050.40">
    <property type="entry name" value="Endopeptidase. Chain P, domain 1"/>
    <property type="match status" value="1"/>
</dbReference>
<dbReference type="GO" id="GO:0046872">
    <property type="term" value="F:metal ion binding"/>
    <property type="evidence" value="ECO:0007669"/>
    <property type="project" value="UniProtKB-UniRule"/>
</dbReference>
<dbReference type="GO" id="GO:0006508">
    <property type="term" value="P:proteolysis"/>
    <property type="evidence" value="ECO:0007669"/>
    <property type="project" value="UniProtKB-KW"/>
</dbReference>
<evidence type="ECO:0000256" key="7">
    <source>
        <dbReference type="RuleBase" id="RU003435"/>
    </source>
</evidence>
<keyword evidence="3 7" id="KW-0479">Metal-binding</keyword>
<comment type="caution">
    <text evidence="9">The sequence shown here is derived from an EMBL/GenBank/DDBJ whole genome shotgun (WGS) entry which is preliminary data.</text>
</comment>
<dbReference type="CDD" id="cd06456">
    <property type="entry name" value="M3A_DCP"/>
    <property type="match status" value="1"/>
</dbReference>
<keyword evidence="2 7" id="KW-0645">Protease</keyword>
<dbReference type="EMBL" id="CAIJDO010000167">
    <property type="protein sequence ID" value="CAD0006207.1"/>
    <property type="molecule type" value="Genomic_DNA"/>
</dbReference>
<dbReference type="GO" id="GO:0004180">
    <property type="term" value="F:carboxypeptidase activity"/>
    <property type="evidence" value="ECO:0007669"/>
    <property type="project" value="TreeGrafter"/>
</dbReference>
<dbReference type="Gene3D" id="1.10.1370.10">
    <property type="entry name" value="Neurolysin, domain 3"/>
    <property type="match status" value="1"/>
</dbReference>
<dbReference type="GO" id="GO:0005829">
    <property type="term" value="C:cytosol"/>
    <property type="evidence" value="ECO:0007669"/>
    <property type="project" value="TreeGrafter"/>
</dbReference>
<keyword evidence="4 7" id="KW-0378">Hydrolase</keyword>
<keyword evidence="5 7" id="KW-0862">Zinc</keyword>
<dbReference type="InterPro" id="IPR034005">
    <property type="entry name" value="M3A_DCP"/>
</dbReference>
<gene>
    <name evidence="9" type="ORF">FLACHUCJ7_02755</name>
</gene>
<dbReference type="PANTHER" id="PTHR43660">
    <property type="entry name" value="DIPEPTIDYL CARBOXYPEPTIDASE"/>
    <property type="match status" value="1"/>
</dbReference>
<dbReference type="PANTHER" id="PTHR43660:SF1">
    <property type="entry name" value="DIPEPTIDYL CARBOXYPEPTIDASE"/>
    <property type="match status" value="1"/>
</dbReference>
<accession>A0A6V6Z324</accession>
<dbReference type="InterPro" id="IPR045090">
    <property type="entry name" value="Pept_M3A_M3B"/>
</dbReference>
<keyword evidence="10" id="KW-1185">Reference proteome</keyword>
<comment type="similarity">
    <text evidence="1 7">Belongs to the peptidase M3 family.</text>
</comment>
<evidence type="ECO:0000313" key="9">
    <source>
        <dbReference type="EMBL" id="CAD0006207.1"/>
    </source>
</evidence>
<dbReference type="InterPro" id="IPR024077">
    <property type="entry name" value="Neurolysin/TOP_dom2"/>
</dbReference>
<proteinExistence type="inferred from homology"/>
<evidence type="ECO:0000256" key="6">
    <source>
        <dbReference type="ARBA" id="ARBA00023049"/>
    </source>
</evidence>
<evidence type="ECO:0000256" key="3">
    <source>
        <dbReference type="ARBA" id="ARBA00022723"/>
    </source>
</evidence>
<evidence type="ECO:0000256" key="4">
    <source>
        <dbReference type="ARBA" id="ARBA00022801"/>
    </source>
</evidence>
<dbReference type="InterPro" id="IPR024080">
    <property type="entry name" value="Neurolysin/TOP_N"/>
</dbReference>
<evidence type="ECO:0000256" key="2">
    <source>
        <dbReference type="ARBA" id="ARBA00022670"/>
    </source>
</evidence>
<dbReference type="SUPFAM" id="SSF55486">
    <property type="entry name" value="Metalloproteases ('zincins'), catalytic domain"/>
    <property type="match status" value="1"/>
</dbReference>
<dbReference type="AlphaFoldDB" id="A0A6V6Z324"/>
<evidence type="ECO:0000313" key="10">
    <source>
        <dbReference type="Proteomes" id="UP000556700"/>
    </source>
</evidence>
<dbReference type="InterPro" id="IPR024079">
    <property type="entry name" value="MetalloPept_cat_dom_sf"/>
</dbReference>
<dbReference type="Gene3D" id="3.40.390.10">
    <property type="entry name" value="Collagenase (Catalytic Domain)"/>
    <property type="match status" value="1"/>
</dbReference>
<evidence type="ECO:0000256" key="5">
    <source>
        <dbReference type="ARBA" id="ARBA00022833"/>
    </source>
</evidence>
<dbReference type="Proteomes" id="UP000556700">
    <property type="component" value="Unassembled WGS sequence"/>
</dbReference>
<dbReference type="GO" id="GO:0004222">
    <property type="term" value="F:metalloendopeptidase activity"/>
    <property type="evidence" value="ECO:0007669"/>
    <property type="project" value="InterPro"/>
</dbReference>
<organism evidence="9 10">
    <name type="scientific">Flavobacterium chungangense</name>
    <dbReference type="NCBI Taxonomy" id="554283"/>
    <lineage>
        <taxon>Bacteria</taxon>
        <taxon>Pseudomonadati</taxon>
        <taxon>Bacteroidota</taxon>
        <taxon>Flavobacteriia</taxon>
        <taxon>Flavobacteriales</taxon>
        <taxon>Flavobacteriaceae</taxon>
        <taxon>Flavobacterium</taxon>
    </lineage>
</organism>
<evidence type="ECO:0000256" key="1">
    <source>
        <dbReference type="ARBA" id="ARBA00006040"/>
    </source>
</evidence>
<name>A0A6V6Z324_9FLAO</name>
<sequence>MGTAFFAINAQNKGDNPLLKKWTGPYGGVPAFNEYKVSDFKQAIEFAIQEKLNEIDAIANNPKAPTFDNTIAALERSGKTMDRVSTVYGIYRSNLSSTEFSAIDREMSPKFSEFSDKINQNKKLFTRVETLYYAKGSKKLTSEQQRLIWLYYTNLVRQGAKLNDQNKEKVAATNKELASLFTRFSQNLLAEEQNQYVALKTEADFDGLPNEVKNAAIAEAKERKIDALGCVANTRSSIEPFLTFSTRRDLREKAFDIFVKRGDNGNANDNNTTLVSILELRTQKAKLLGFPTFADWSLSNKMAKDPQKTLDLMMSVWEPAVEKVHQDVAEMQKIVDAEGGKFKIQPWDYRYYAEKVRKAKYDLDQNEVKPYLQLENLREGMFWVAGELFDLNFKQITNVPVYHQDVRVWEVSNKVTGKVVGLWYFDPYARAGKRSGAWMNAYRNQQRLDDDVLTIVSNNCNFIKGAENEPILISWDDASTLFHEFGHALHGLCSNVTYPSLAGTAVARDYVEFPSQLLEHWLATPEVLNKFALHYKTNQPLPKALVDRIEKAANFGEGFATVETISSSLIDMKLHLATTTIDPHKFEKETLDALHMPSEIVMRHRIPQFGHIFSGDGYSAGYYSYLWADVINADAWEAFTEGKGAYDKEIAKRLYDTVFSVGNTIDQEKAYENFRGRAPKSDALMRARNFPIIGKK</sequence>
<evidence type="ECO:0000259" key="8">
    <source>
        <dbReference type="Pfam" id="PF01432"/>
    </source>
</evidence>
<comment type="cofactor">
    <cofactor evidence="7">
        <name>Zn(2+)</name>
        <dbReference type="ChEBI" id="CHEBI:29105"/>
    </cofactor>
    <text evidence="7">Binds 1 zinc ion.</text>
</comment>